<keyword evidence="1" id="KW-0175">Coiled coil</keyword>
<gene>
    <name evidence="4" type="ORF">DSL99_1371</name>
</gene>
<organism evidence="4 5">
    <name type="scientific">Leeuwenhoekiella marinoflava</name>
    <dbReference type="NCBI Taxonomy" id="988"/>
    <lineage>
        <taxon>Bacteria</taxon>
        <taxon>Pseudomonadati</taxon>
        <taxon>Bacteroidota</taxon>
        <taxon>Flavobacteriia</taxon>
        <taxon>Flavobacteriales</taxon>
        <taxon>Flavobacteriaceae</taxon>
        <taxon>Leeuwenhoekiella</taxon>
    </lineage>
</organism>
<name>A0A4Q0PNC7_9FLAO</name>
<keyword evidence="2" id="KW-0472">Membrane</keyword>
<dbReference type="Proteomes" id="UP000290608">
    <property type="component" value="Unassembled WGS sequence"/>
</dbReference>
<dbReference type="EMBL" id="QOVL01000005">
    <property type="protein sequence ID" value="RXG32066.1"/>
    <property type="molecule type" value="Genomic_DNA"/>
</dbReference>
<feature type="transmembrane region" description="Helical" evidence="2">
    <location>
        <begin position="599"/>
        <end position="616"/>
    </location>
</feature>
<feature type="domain" description="Phage tail tape measure protein" evidence="3">
    <location>
        <begin position="205"/>
        <end position="406"/>
    </location>
</feature>
<evidence type="ECO:0000259" key="3">
    <source>
        <dbReference type="Pfam" id="PF10145"/>
    </source>
</evidence>
<dbReference type="STRING" id="1122159.SAMN02745246_01426"/>
<protein>
    <submittedName>
        <fullName evidence="4">Tubulin-specific chaperone A</fullName>
    </submittedName>
</protein>
<dbReference type="Pfam" id="PF10145">
    <property type="entry name" value="PhageMin_Tail"/>
    <property type="match status" value="1"/>
</dbReference>
<evidence type="ECO:0000313" key="4">
    <source>
        <dbReference type="EMBL" id="RXG32066.1"/>
    </source>
</evidence>
<reference evidence="4 5" key="1">
    <citation type="submission" date="2018-07" db="EMBL/GenBank/DDBJ databases">
        <title>Leeuwenhoekiella genomics.</title>
        <authorList>
            <person name="Tahon G."/>
            <person name="Willems A."/>
        </authorList>
    </citation>
    <scope>NUCLEOTIDE SEQUENCE [LARGE SCALE GENOMIC DNA]</scope>
    <source>
        <strain evidence="4 5">LMG 1345</strain>
    </source>
</reference>
<dbReference type="RefSeq" id="WP_073098538.1">
    <property type="nucleotide sequence ID" value="NZ_QOVL01000005.1"/>
</dbReference>
<dbReference type="NCBIfam" id="TIGR01760">
    <property type="entry name" value="tape_meas_TP901"/>
    <property type="match status" value="1"/>
</dbReference>
<proteinExistence type="predicted"/>
<comment type="caution">
    <text evidence="4">The sequence shown here is derived from an EMBL/GenBank/DDBJ whole genome shotgun (WGS) entry which is preliminary data.</text>
</comment>
<evidence type="ECO:0000256" key="1">
    <source>
        <dbReference type="SAM" id="Coils"/>
    </source>
</evidence>
<evidence type="ECO:0000256" key="2">
    <source>
        <dbReference type="SAM" id="Phobius"/>
    </source>
</evidence>
<feature type="transmembrane region" description="Helical" evidence="2">
    <location>
        <begin position="563"/>
        <end position="587"/>
    </location>
</feature>
<accession>A0A4Q0PNC7</accession>
<feature type="coiled-coil region" evidence="1">
    <location>
        <begin position="825"/>
        <end position="896"/>
    </location>
</feature>
<dbReference type="InterPro" id="IPR010090">
    <property type="entry name" value="Phage_tape_meas"/>
</dbReference>
<feature type="coiled-coil region" evidence="1">
    <location>
        <begin position="1112"/>
        <end position="1173"/>
    </location>
</feature>
<keyword evidence="2" id="KW-0812">Transmembrane</keyword>
<feature type="transmembrane region" description="Helical" evidence="2">
    <location>
        <begin position="510"/>
        <end position="530"/>
    </location>
</feature>
<feature type="coiled-coil region" evidence="1">
    <location>
        <begin position="21"/>
        <end position="48"/>
    </location>
</feature>
<evidence type="ECO:0000313" key="5">
    <source>
        <dbReference type="Proteomes" id="UP000290608"/>
    </source>
</evidence>
<sequence>MAKRIVDEEMRFSIIINGNEAQKELLDLEKANRKLLTANQKNRTEQRKLERQGKQNTARYKELSAEIAHNTTELQKNYTRMNKLEQEIGVTNLSITQLTRKLKALRVAWSNSTPGTKAYLDYEKQIAEVNQRLSVLRGKARGAKSGLSSLADGFNKYSALAVSFIAVLTGVVFKIQQFIDFNGKMADAISDVQKTTGLAKTEVEDLAKSFGLLQTRTNRINLLKIAEEGGRIGIAKEEIGAFVEVMNKAVVALGDSFPGGVEETASKLGKLKLLFKETKDLGVDEAYNAIGSAINELGADGVATEINIANFATRVGSLPEALKPTVAEALALGAAFEESGIEAEIAARAYNIFLKQASTETEKFGIVMGISAEEVTKLINTNPLEFMIQFAKGMKGMNATETAQTLDYLKVNADGANKVLGAMSNNTELFRERLELSNQAMAEGTSLIDEYNIKNNNFAATLDKLKKVLNGVFLSETLVNGLSTLVNWLALLLGATEDVTGSGRRWREQLVFLAKIIAVVTAALITNTAWLKLVTLWEGRATQGTILYNLAQKAKLIATEASIAATIVYTGVTALLTGNINAARLALRALATTMRTTPWGLVISLVTAAAVAYYAFRDETDHLTSSTEVLNRAMNKGSEEAGSLRAKIDALRRVAEDEALAEELRVSAMKELNKIVPNYNKNLDLSTAALKRGKIALDNYVDGLKRQAETQYLTDKIKNKTQELLEAENANAESFLSTWDEIVIRLGQMTQGLDPEEEKIRRGNSIREERIDVLRREAEAAAKAWEAYNNPVGPNQNPNPVEYTDLLNFETPEDPNAPGFDPGNLDKAKAAEEAAKQAAKDAKARRKEQEREAKRLADDLLKLKGQENETKISLIEDDFQREMELLEENHRQKTEELKAQLVTEGNLSEEQIAINGSIRRQLKLQEEKFQFDKGAIIERGYQDDIDLMEEAYKKEAAVREVRHQEELNAIGDNLNAREKLKEKHRQEDLEAEEAHVKEVINALKFITENGQFEGFDLSLLTPEETAKMQALMDQLVLKLRELKAAKDNVEGKDSGEYTLGDATANVDIFGMTASQWVETLNNLDQAGHKFELIKAATGAALNVYQEYSNLMAAKEQKSLQQFEKKQSEEERTLKQKLDARLISQKQYDAAVAASEAELEKKKAELAYKQAKRDRTVALANIAMNTAQAVVAIWAQVPKFDFGISAGILAGFVTALGALQAATVLATPLPVKGYQDGLYNVTREQDGKPFKARYGGESRSGLVDFPTVFMAGEEGKTRPEMIINGQDYSNFSDSFKDSLYRELGRVKGYADGYYQNSTAKPSFEDSAQSSSGVDTMMFSSVMNRFMDMMDRLERDGLVAYLKRDYENARKIKEDIEDYDRLRNKNRY</sequence>
<keyword evidence="2" id="KW-1133">Transmembrane helix</keyword>